<name>A0ABQ2CUM4_9DEIO</name>
<dbReference type="EMBL" id="BMOD01000002">
    <property type="protein sequence ID" value="GGJ22480.1"/>
    <property type="molecule type" value="Genomic_DNA"/>
</dbReference>
<dbReference type="Proteomes" id="UP000632222">
    <property type="component" value="Unassembled WGS sequence"/>
</dbReference>
<dbReference type="InterPro" id="IPR005543">
    <property type="entry name" value="PASTA_dom"/>
</dbReference>
<feature type="region of interest" description="Disordered" evidence="1">
    <location>
        <begin position="413"/>
        <end position="487"/>
    </location>
</feature>
<comment type="caution">
    <text evidence="3">The sequence shown here is derived from an EMBL/GenBank/DDBJ whole genome shotgun (WGS) entry which is preliminary data.</text>
</comment>
<dbReference type="RefSeq" id="WP_188999693.1">
    <property type="nucleotide sequence ID" value="NZ_BMOD01000002.1"/>
</dbReference>
<evidence type="ECO:0000256" key="1">
    <source>
        <dbReference type="SAM" id="MobiDB-lite"/>
    </source>
</evidence>
<feature type="domain" description="PASTA" evidence="2">
    <location>
        <begin position="272"/>
        <end position="341"/>
    </location>
</feature>
<dbReference type="CDD" id="cd06577">
    <property type="entry name" value="PASTA_pknB"/>
    <property type="match status" value="3"/>
</dbReference>
<organism evidence="3 4">
    <name type="scientific">Deinococcus roseus</name>
    <dbReference type="NCBI Taxonomy" id="392414"/>
    <lineage>
        <taxon>Bacteria</taxon>
        <taxon>Thermotogati</taxon>
        <taxon>Deinococcota</taxon>
        <taxon>Deinococci</taxon>
        <taxon>Deinococcales</taxon>
        <taxon>Deinococcaceae</taxon>
        <taxon>Deinococcus</taxon>
    </lineage>
</organism>
<keyword evidence="4" id="KW-1185">Reference proteome</keyword>
<proteinExistence type="predicted"/>
<accession>A0ABQ2CUM4</accession>
<evidence type="ECO:0000259" key="2">
    <source>
        <dbReference type="PROSITE" id="PS51178"/>
    </source>
</evidence>
<feature type="compositionally biased region" description="Low complexity" evidence="1">
    <location>
        <begin position="437"/>
        <end position="454"/>
    </location>
</feature>
<dbReference type="Pfam" id="PF03793">
    <property type="entry name" value="PASTA"/>
    <property type="match status" value="3"/>
</dbReference>
<feature type="domain" description="PASTA" evidence="2">
    <location>
        <begin position="344"/>
        <end position="410"/>
    </location>
</feature>
<sequence>MGRIDGKYEIVQELSKETHSTLYEATTPGGELVRVDWFTIVDPSTRTLFLKYRTALKGSESPLLLDVVSKPGAYYTVWKTTAADPVEHFLQAHVKDAAAVEALITLVQVLTEQGFAVPDAEIVMLDGKPVLRGLKFQDRPIEEVQRLNADFLKPLQSSKVRATRPVKNKKPRSAGPRLTVWGWLPGLLFLTCTGYVMKNATQAYLNPPIYTVPDVIGQNITQAAEEVVHDGFRVAVVDGEEPGVAIGTVIEQDHKGGTSLHVNRLVTLTVNNPPPLSVPKITDMTVGEATRTLQEVGLKVGAVTTSPPNDLTLPKGSIIAQDPEPGTQVGKGSTINILISGGRKVKETFLPILKGMTFDEAKAEVEKAGLVLNKVQQVVSELPEGTVIRQTPDEYKKVPVGSPVTIYVSRAPLVSPPVNENPTTPVGPVPKPDPVETTPDPGTQTGQNGQTTPDVGTQNGQTDPDPDTQNGQNGQNGQPDPDTTQTPETTLKKFQYTFPSDLGEGIAELRVQDENGESTLMKAPNAAGMTAEIEVSVKGNAVFNLYLDGQLVSSFER</sequence>
<reference evidence="4" key="1">
    <citation type="journal article" date="2019" name="Int. J. Syst. Evol. Microbiol.">
        <title>The Global Catalogue of Microorganisms (GCM) 10K type strain sequencing project: providing services to taxonomists for standard genome sequencing and annotation.</title>
        <authorList>
            <consortium name="The Broad Institute Genomics Platform"/>
            <consortium name="The Broad Institute Genome Sequencing Center for Infectious Disease"/>
            <person name="Wu L."/>
            <person name="Ma J."/>
        </authorList>
    </citation>
    <scope>NUCLEOTIDE SEQUENCE [LARGE SCALE GENOMIC DNA]</scope>
    <source>
        <strain evidence="4">JCM 14370</strain>
    </source>
</reference>
<feature type="compositionally biased region" description="Low complexity" evidence="1">
    <location>
        <begin position="467"/>
        <end position="487"/>
    </location>
</feature>
<dbReference type="SMART" id="SM00740">
    <property type="entry name" value="PASTA"/>
    <property type="match status" value="3"/>
</dbReference>
<feature type="domain" description="PASTA" evidence="2">
    <location>
        <begin position="206"/>
        <end position="271"/>
    </location>
</feature>
<evidence type="ECO:0000313" key="3">
    <source>
        <dbReference type="EMBL" id="GGJ22480.1"/>
    </source>
</evidence>
<dbReference type="Gene3D" id="3.30.10.20">
    <property type="match status" value="3"/>
</dbReference>
<dbReference type="PROSITE" id="PS51178">
    <property type="entry name" value="PASTA"/>
    <property type="match status" value="3"/>
</dbReference>
<evidence type="ECO:0000313" key="4">
    <source>
        <dbReference type="Proteomes" id="UP000632222"/>
    </source>
</evidence>
<gene>
    <name evidence="3" type="ORF">GCM10008938_05920</name>
</gene>
<protein>
    <submittedName>
        <fullName evidence="3">PASTA domain-containing protein</fullName>
    </submittedName>
</protein>